<keyword evidence="2" id="KW-1185">Reference proteome</keyword>
<gene>
    <name evidence="1" type="ORF">PXEA_LOCUS35140</name>
</gene>
<dbReference type="AlphaFoldDB" id="A0A448XPD7"/>
<evidence type="ECO:0000313" key="1">
    <source>
        <dbReference type="EMBL" id="VEL41700.1"/>
    </source>
</evidence>
<dbReference type="Proteomes" id="UP000784294">
    <property type="component" value="Unassembled WGS sequence"/>
</dbReference>
<accession>A0A448XPD7</accession>
<name>A0A448XPD7_9PLAT</name>
<organism evidence="1 2">
    <name type="scientific">Protopolystoma xenopodis</name>
    <dbReference type="NCBI Taxonomy" id="117903"/>
    <lineage>
        <taxon>Eukaryota</taxon>
        <taxon>Metazoa</taxon>
        <taxon>Spiralia</taxon>
        <taxon>Lophotrochozoa</taxon>
        <taxon>Platyhelminthes</taxon>
        <taxon>Monogenea</taxon>
        <taxon>Polyopisthocotylea</taxon>
        <taxon>Polystomatidea</taxon>
        <taxon>Polystomatidae</taxon>
        <taxon>Protopolystoma</taxon>
    </lineage>
</organism>
<comment type="caution">
    <text evidence="1">The sequence shown here is derived from an EMBL/GenBank/DDBJ whole genome shotgun (WGS) entry which is preliminary data.</text>
</comment>
<evidence type="ECO:0000313" key="2">
    <source>
        <dbReference type="Proteomes" id="UP000784294"/>
    </source>
</evidence>
<reference evidence="1" key="1">
    <citation type="submission" date="2018-11" db="EMBL/GenBank/DDBJ databases">
        <authorList>
            <consortium name="Pathogen Informatics"/>
        </authorList>
    </citation>
    <scope>NUCLEOTIDE SEQUENCE</scope>
</reference>
<sequence length="99" mass="11210">MTIMLLREDGGGQNPSWLHILASWAAELLPEAFRSFVPGRTTDGRSTDLRTGVCAHSRALFRMSVRVSKTARKLCFRFAKPFLTLHFMAQRNTQILKST</sequence>
<proteinExistence type="predicted"/>
<protein>
    <submittedName>
        <fullName evidence="1">Uncharacterized protein</fullName>
    </submittedName>
</protein>
<dbReference type="EMBL" id="CAAALY010270610">
    <property type="protein sequence ID" value="VEL41700.1"/>
    <property type="molecule type" value="Genomic_DNA"/>
</dbReference>